<dbReference type="GO" id="GO:0005778">
    <property type="term" value="C:peroxisomal membrane"/>
    <property type="evidence" value="ECO:0007669"/>
    <property type="project" value="UniProtKB-SubCell"/>
</dbReference>
<dbReference type="PANTHER" id="PTHR48178">
    <property type="entry name" value="PEROXISOME BIOGENESIS FACTOR 2"/>
    <property type="match status" value="1"/>
</dbReference>
<dbReference type="InterPro" id="IPR013083">
    <property type="entry name" value="Znf_RING/FYVE/PHD"/>
</dbReference>
<dbReference type="EMBL" id="JAQQBR010000003">
    <property type="protein sequence ID" value="KAK0179643.1"/>
    <property type="molecule type" value="Genomic_DNA"/>
</dbReference>
<evidence type="ECO:0000256" key="12">
    <source>
        <dbReference type="ARBA" id="ARBA00022989"/>
    </source>
</evidence>
<keyword evidence="8 18" id="KW-0863">Zinc-finger</keyword>
<evidence type="ECO:0000313" key="21">
    <source>
        <dbReference type="EMBL" id="KAK0179643.1"/>
    </source>
</evidence>
<dbReference type="GO" id="GO:0061630">
    <property type="term" value="F:ubiquitin protein ligase activity"/>
    <property type="evidence" value="ECO:0007669"/>
    <property type="project" value="UniProtKB-EC"/>
</dbReference>
<evidence type="ECO:0000256" key="17">
    <source>
        <dbReference type="ARBA" id="ARBA00034523"/>
    </source>
</evidence>
<dbReference type="InterPro" id="IPR025654">
    <property type="entry name" value="PEX2/10"/>
</dbReference>
<dbReference type="SUPFAM" id="SSF57850">
    <property type="entry name" value="RING/U-box"/>
    <property type="match status" value="1"/>
</dbReference>
<evidence type="ECO:0000256" key="15">
    <source>
        <dbReference type="ARBA" id="ARBA00032511"/>
    </source>
</evidence>
<reference evidence="21" key="2">
    <citation type="submission" date="2023-03" db="EMBL/GenBank/DDBJ databases">
        <authorList>
            <person name="Inwood S.N."/>
            <person name="Skelly J.G."/>
            <person name="Guhlin J."/>
            <person name="Harrop T.W.R."/>
            <person name="Goldson S.G."/>
            <person name="Dearden P.K."/>
        </authorList>
    </citation>
    <scope>NUCLEOTIDE SEQUENCE</scope>
    <source>
        <strain evidence="21">Lincoln</strain>
        <tissue evidence="21">Whole body</tissue>
    </source>
</reference>
<keyword evidence="5" id="KW-0808">Transferase</keyword>
<feature type="domain" description="RING-type" evidence="20">
    <location>
        <begin position="227"/>
        <end position="267"/>
    </location>
</feature>
<comment type="subcellular location">
    <subcellularLocation>
        <location evidence="1">Peroxisome membrane</location>
        <topology evidence="1">Multi-pass membrane protein</topology>
    </subcellularLocation>
</comment>
<dbReference type="AlphaFoldDB" id="A0AA39G1I2"/>
<sequence>MSSAYVSRINQLDALQLDEAILRILQNRVQDIAKLFTPGTVESWSPEINATVRTLIWIFAFSKGKSTFGQRLLDLTYANLTTKKAILFSFISVMTKYLEDKYMDPNRMMNNTREKMIKKYLEKIANLIHLLSFINLLMFLHRGIQPSILERILNISSQSVSTSKPRNIGYSYITRELLWHGLVELFTIGLPMINFHYLKRYLFKFWSRPNKIMKNSIIPTMTIYTKCPYCNENPVLPRHSGCSHIYCYYCMMAHFTAAKTFNCYECEIELHKDDMKVYSPPWSN</sequence>
<keyword evidence="9" id="KW-0833">Ubl conjugation pathway</keyword>
<dbReference type="EC" id="2.3.2.36" evidence="17"/>
<comment type="caution">
    <text evidence="21">The sequence shown here is derived from an EMBL/GenBank/DDBJ whole genome shotgun (WGS) entry which is preliminary data.</text>
</comment>
<evidence type="ECO:0000256" key="16">
    <source>
        <dbReference type="ARBA" id="ARBA00034438"/>
    </source>
</evidence>
<evidence type="ECO:0000256" key="2">
    <source>
        <dbReference type="ARBA" id="ARBA00004906"/>
    </source>
</evidence>
<comment type="catalytic activity">
    <reaction evidence="16">
        <text>[E2 ubiquitin-conjugating enzyme]-S-ubiquitinyl-L-cysteine + [acceptor protein]-L-cysteine = [E2 ubiquitin-conjugating enzyme]-L-cysteine + [acceptor protein]-S-ubiquitinyl-L-cysteine.</text>
        <dbReference type="EC" id="2.3.2.36"/>
    </reaction>
</comment>
<evidence type="ECO:0000313" key="22">
    <source>
        <dbReference type="Proteomes" id="UP001168972"/>
    </source>
</evidence>
<accession>A0AA39G1I2</accession>
<gene>
    <name evidence="21" type="ORF">PV327_005380</name>
</gene>
<evidence type="ECO:0000256" key="10">
    <source>
        <dbReference type="ARBA" id="ARBA00022833"/>
    </source>
</evidence>
<dbReference type="PROSITE" id="PS00518">
    <property type="entry name" value="ZF_RING_1"/>
    <property type="match status" value="1"/>
</dbReference>
<dbReference type="Gene3D" id="3.30.40.10">
    <property type="entry name" value="Zinc/RING finger domain, C3HC4 (zinc finger)"/>
    <property type="match status" value="1"/>
</dbReference>
<dbReference type="Pfam" id="PF04757">
    <property type="entry name" value="Pex2_Pex12"/>
    <property type="match status" value="1"/>
</dbReference>
<evidence type="ECO:0000256" key="14">
    <source>
        <dbReference type="ARBA" id="ARBA00023140"/>
    </source>
</evidence>
<evidence type="ECO:0000256" key="7">
    <source>
        <dbReference type="ARBA" id="ARBA00022723"/>
    </source>
</evidence>
<evidence type="ECO:0000256" key="13">
    <source>
        <dbReference type="ARBA" id="ARBA00023136"/>
    </source>
</evidence>
<keyword evidence="14" id="KW-0576">Peroxisome</keyword>
<keyword evidence="11" id="KW-0653">Protein transport</keyword>
<comment type="pathway">
    <text evidence="2">Protein modification; protein ubiquitination.</text>
</comment>
<evidence type="ECO:0000256" key="6">
    <source>
        <dbReference type="ARBA" id="ARBA00022692"/>
    </source>
</evidence>
<evidence type="ECO:0000256" key="5">
    <source>
        <dbReference type="ARBA" id="ARBA00022679"/>
    </source>
</evidence>
<dbReference type="PROSITE" id="PS50089">
    <property type="entry name" value="ZF_RING_2"/>
    <property type="match status" value="1"/>
</dbReference>
<feature type="transmembrane region" description="Helical" evidence="19">
    <location>
        <begin position="177"/>
        <end position="198"/>
    </location>
</feature>
<dbReference type="GO" id="GO:0016558">
    <property type="term" value="P:protein import into peroxisome matrix"/>
    <property type="evidence" value="ECO:0007669"/>
    <property type="project" value="InterPro"/>
</dbReference>
<evidence type="ECO:0000256" key="8">
    <source>
        <dbReference type="ARBA" id="ARBA00022771"/>
    </source>
</evidence>
<organism evidence="21 22">
    <name type="scientific">Microctonus hyperodae</name>
    <name type="common">Parasitoid wasp</name>
    <dbReference type="NCBI Taxonomy" id="165561"/>
    <lineage>
        <taxon>Eukaryota</taxon>
        <taxon>Metazoa</taxon>
        <taxon>Ecdysozoa</taxon>
        <taxon>Arthropoda</taxon>
        <taxon>Hexapoda</taxon>
        <taxon>Insecta</taxon>
        <taxon>Pterygota</taxon>
        <taxon>Neoptera</taxon>
        <taxon>Endopterygota</taxon>
        <taxon>Hymenoptera</taxon>
        <taxon>Apocrita</taxon>
        <taxon>Ichneumonoidea</taxon>
        <taxon>Braconidae</taxon>
        <taxon>Euphorinae</taxon>
        <taxon>Microctonus</taxon>
    </lineage>
</organism>
<dbReference type="InterPro" id="IPR017907">
    <property type="entry name" value="Znf_RING_CS"/>
</dbReference>
<dbReference type="GO" id="GO:0008270">
    <property type="term" value="F:zinc ion binding"/>
    <property type="evidence" value="ECO:0007669"/>
    <property type="project" value="UniProtKB-KW"/>
</dbReference>
<dbReference type="InterPro" id="IPR006845">
    <property type="entry name" value="Pex_N"/>
</dbReference>
<dbReference type="Proteomes" id="UP001168972">
    <property type="component" value="Unassembled WGS sequence"/>
</dbReference>
<evidence type="ECO:0000256" key="3">
    <source>
        <dbReference type="ARBA" id="ARBA00008704"/>
    </source>
</evidence>
<evidence type="ECO:0000256" key="1">
    <source>
        <dbReference type="ARBA" id="ARBA00004585"/>
    </source>
</evidence>
<evidence type="ECO:0000256" key="19">
    <source>
        <dbReference type="SAM" id="Phobius"/>
    </source>
</evidence>
<evidence type="ECO:0000256" key="4">
    <source>
        <dbReference type="ARBA" id="ARBA00022448"/>
    </source>
</evidence>
<dbReference type="PANTHER" id="PTHR48178:SF1">
    <property type="entry name" value="PEROXISOME BIOGENESIS FACTOR 2"/>
    <property type="match status" value="1"/>
</dbReference>
<evidence type="ECO:0000256" key="11">
    <source>
        <dbReference type="ARBA" id="ARBA00022927"/>
    </source>
</evidence>
<reference evidence="21" key="1">
    <citation type="journal article" date="2023" name="bioRxiv">
        <title>Scaffold-level genome assemblies of two parasitoid biocontrol wasps reveal the parthenogenesis mechanism and an associated novel virus.</title>
        <authorList>
            <person name="Inwood S."/>
            <person name="Skelly J."/>
            <person name="Guhlin J."/>
            <person name="Harrop T."/>
            <person name="Goldson S."/>
            <person name="Dearden P."/>
        </authorList>
    </citation>
    <scope>NUCLEOTIDE SEQUENCE</scope>
    <source>
        <strain evidence="21">Lincoln</strain>
        <tissue evidence="21">Whole body</tissue>
    </source>
</reference>
<keyword evidence="6 19" id="KW-0812">Transmembrane</keyword>
<protein>
    <recommendedName>
        <fullName evidence="17">RING-type E3 ubiquitin transferase (cysteine targeting)</fullName>
        <ecNumber evidence="17">2.3.2.36</ecNumber>
    </recommendedName>
    <alternativeName>
        <fullName evidence="15">Peroxin-2</fullName>
    </alternativeName>
</protein>
<dbReference type="InterPro" id="IPR001841">
    <property type="entry name" value="Znf_RING"/>
</dbReference>
<keyword evidence="7" id="KW-0479">Metal-binding</keyword>
<keyword evidence="10" id="KW-0862">Zinc</keyword>
<evidence type="ECO:0000256" key="18">
    <source>
        <dbReference type="PROSITE-ProRule" id="PRU00175"/>
    </source>
</evidence>
<keyword evidence="22" id="KW-1185">Reference proteome</keyword>
<evidence type="ECO:0000256" key="9">
    <source>
        <dbReference type="ARBA" id="ARBA00022786"/>
    </source>
</evidence>
<feature type="transmembrane region" description="Helical" evidence="19">
    <location>
        <begin position="124"/>
        <end position="144"/>
    </location>
</feature>
<keyword evidence="12 19" id="KW-1133">Transmembrane helix</keyword>
<keyword evidence="13 19" id="KW-0472">Membrane</keyword>
<keyword evidence="4" id="KW-0813">Transport</keyword>
<proteinExistence type="inferred from homology"/>
<evidence type="ECO:0000259" key="20">
    <source>
        <dbReference type="PROSITE" id="PS50089"/>
    </source>
</evidence>
<name>A0AA39G1I2_MICHY</name>
<comment type="similarity">
    <text evidence="3">Belongs to the pex2/pex10/pex12 family.</text>
</comment>